<feature type="region of interest" description="Disordered" evidence="1">
    <location>
        <begin position="289"/>
        <end position="315"/>
    </location>
</feature>
<feature type="compositionally biased region" description="Basic residues" evidence="1">
    <location>
        <begin position="299"/>
        <end position="315"/>
    </location>
</feature>
<sequence length="315" mass="33645">MRHCHTRRPHAPRSAVTPHAARPPKRSHARGRRSAKDLSPRGLPRSADTPGRAPRSAVTRPRHAKRRHFAGRTASEAPSRRTLRVLRSALTPEVAGPRRTCHPAGSLEAPTPRAAPREAPSLRRSHCQRSAVTPHAARPPKRSHARGRRSAKDLSPRGLPRSADTPGRATRSAVTRAAPREAPSLRRSHCQRSAVTPWAAPPRSAVTTQAAAPPRMAVVLAGRAGAPAAALAASGGRRVASVGRARRPTGAGGGSCRYTGRAAVPWVAASRGVRSIWGGTSVNLIFDSTDMPPRIDRRTSRRPARRRSGVAHVGK</sequence>
<reference evidence="2 3" key="1">
    <citation type="submission" date="2018-08" db="EMBL/GenBank/DDBJ databases">
        <title>Sequencing the genomes of 1000 actinobacteria strains.</title>
        <authorList>
            <person name="Klenk H.-P."/>
        </authorList>
    </citation>
    <scope>NUCLEOTIDE SEQUENCE [LARGE SCALE GENOMIC DNA]</scope>
    <source>
        <strain evidence="2 3">DSM 44099</strain>
    </source>
</reference>
<protein>
    <submittedName>
        <fullName evidence="2">Uncharacterized protein</fullName>
    </submittedName>
</protein>
<keyword evidence="3" id="KW-1185">Reference proteome</keyword>
<feature type="compositionally biased region" description="Basic residues" evidence="1">
    <location>
        <begin position="60"/>
        <end position="70"/>
    </location>
</feature>
<feature type="compositionally biased region" description="Low complexity" evidence="1">
    <location>
        <begin position="108"/>
        <end position="119"/>
    </location>
</feature>
<feature type="compositionally biased region" description="Basic residues" evidence="1">
    <location>
        <begin position="22"/>
        <end position="33"/>
    </location>
</feature>
<dbReference type="EMBL" id="QUMQ01000001">
    <property type="protein sequence ID" value="REF94405.1"/>
    <property type="molecule type" value="Genomic_DNA"/>
</dbReference>
<dbReference type="AlphaFoldDB" id="A0A3D9ZAT8"/>
<evidence type="ECO:0000256" key="1">
    <source>
        <dbReference type="SAM" id="MobiDB-lite"/>
    </source>
</evidence>
<proteinExistence type="predicted"/>
<feature type="compositionally biased region" description="Basic residues" evidence="1">
    <location>
        <begin position="138"/>
        <end position="149"/>
    </location>
</feature>
<gene>
    <name evidence="2" type="ORF">DFJ67_0324</name>
</gene>
<name>A0A3D9ZAT8_9ACTN</name>
<evidence type="ECO:0000313" key="3">
    <source>
        <dbReference type="Proteomes" id="UP000256913"/>
    </source>
</evidence>
<feature type="compositionally biased region" description="Basic residues" evidence="1">
    <location>
        <begin position="1"/>
        <end position="11"/>
    </location>
</feature>
<organism evidence="2 3">
    <name type="scientific">Asanoa ferruginea</name>
    <dbReference type="NCBI Taxonomy" id="53367"/>
    <lineage>
        <taxon>Bacteria</taxon>
        <taxon>Bacillati</taxon>
        <taxon>Actinomycetota</taxon>
        <taxon>Actinomycetes</taxon>
        <taxon>Micromonosporales</taxon>
        <taxon>Micromonosporaceae</taxon>
        <taxon>Asanoa</taxon>
    </lineage>
</organism>
<accession>A0A3D9ZAT8</accession>
<comment type="caution">
    <text evidence="2">The sequence shown here is derived from an EMBL/GenBank/DDBJ whole genome shotgun (WGS) entry which is preliminary data.</text>
</comment>
<feature type="region of interest" description="Disordered" evidence="1">
    <location>
        <begin position="1"/>
        <end position="203"/>
    </location>
</feature>
<evidence type="ECO:0000313" key="2">
    <source>
        <dbReference type="EMBL" id="REF94405.1"/>
    </source>
</evidence>
<dbReference type="Proteomes" id="UP000256913">
    <property type="component" value="Unassembled WGS sequence"/>
</dbReference>